<dbReference type="EMBL" id="SRLO01000010">
    <property type="protein sequence ID" value="TNN87475.1"/>
    <property type="molecule type" value="Genomic_DNA"/>
</dbReference>
<evidence type="ECO:0000313" key="1">
    <source>
        <dbReference type="EMBL" id="TNN87475.1"/>
    </source>
</evidence>
<accession>A0A4Z2JAU9</accession>
<name>A0A4Z2JAU9_9TELE</name>
<evidence type="ECO:0000313" key="2">
    <source>
        <dbReference type="Proteomes" id="UP000314294"/>
    </source>
</evidence>
<keyword evidence="2" id="KW-1185">Reference proteome</keyword>
<proteinExistence type="predicted"/>
<gene>
    <name evidence="1" type="ORF">EYF80_002192</name>
</gene>
<sequence length="65" mass="7328">MADHRQHYNVSGRPMSCCNWNARRMAELDTVSAPIFLGALGRSSDITTMSLAMQRTEPCLFSAWH</sequence>
<reference evidence="1 2" key="1">
    <citation type="submission" date="2019-03" db="EMBL/GenBank/DDBJ databases">
        <title>First draft genome of Liparis tanakae, snailfish: a comprehensive survey of snailfish specific genes.</title>
        <authorList>
            <person name="Kim W."/>
            <person name="Song I."/>
            <person name="Jeong J.-H."/>
            <person name="Kim D."/>
            <person name="Kim S."/>
            <person name="Ryu S."/>
            <person name="Song J.Y."/>
            <person name="Lee S.K."/>
        </authorList>
    </citation>
    <scope>NUCLEOTIDE SEQUENCE [LARGE SCALE GENOMIC DNA]</scope>
    <source>
        <tissue evidence="1">Muscle</tissue>
    </source>
</reference>
<dbReference type="Proteomes" id="UP000314294">
    <property type="component" value="Unassembled WGS sequence"/>
</dbReference>
<comment type="caution">
    <text evidence="1">The sequence shown here is derived from an EMBL/GenBank/DDBJ whole genome shotgun (WGS) entry which is preliminary data.</text>
</comment>
<dbReference type="AlphaFoldDB" id="A0A4Z2JAU9"/>
<protein>
    <submittedName>
        <fullName evidence="1">Uncharacterized protein</fullName>
    </submittedName>
</protein>
<organism evidence="1 2">
    <name type="scientific">Liparis tanakae</name>
    <name type="common">Tanaka's snailfish</name>
    <dbReference type="NCBI Taxonomy" id="230148"/>
    <lineage>
        <taxon>Eukaryota</taxon>
        <taxon>Metazoa</taxon>
        <taxon>Chordata</taxon>
        <taxon>Craniata</taxon>
        <taxon>Vertebrata</taxon>
        <taxon>Euteleostomi</taxon>
        <taxon>Actinopterygii</taxon>
        <taxon>Neopterygii</taxon>
        <taxon>Teleostei</taxon>
        <taxon>Neoteleostei</taxon>
        <taxon>Acanthomorphata</taxon>
        <taxon>Eupercaria</taxon>
        <taxon>Perciformes</taxon>
        <taxon>Cottioidei</taxon>
        <taxon>Cottales</taxon>
        <taxon>Liparidae</taxon>
        <taxon>Liparis</taxon>
    </lineage>
</organism>